<keyword evidence="1" id="KW-0813">Transport</keyword>
<keyword evidence="3" id="KW-0479">Metal-binding</keyword>
<protein>
    <submittedName>
        <fullName evidence="6">Hemoglobin</fullName>
    </submittedName>
</protein>
<evidence type="ECO:0000313" key="6">
    <source>
        <dbReference type="EMBL" id="SHJ23056.1"/>
    </source>
</evidence>
<keyword evidence="4" id="KW-0408">Iron</keyword>
<keyword evidence="7" id="KW-1185">Reference proteome</keyword>
<reference evidence="6 7" key="1">
    <citation type="submission" date="2016-11" db="EMBL/GenBank/DDBJ databases">
        <authorList>
            <person name="Jaros S."/>
            <person name="Januszkiewicz K."/>
            <person name="Wedrychowicz H."/>
        </authorList>
    </citation>
    <scope>NUCLEOTIDE SEQUENCE [LARGE SCALE GENOMIC DNA]</scope>
    <source>
        <strain evidence="6 7">DSM 27063</strain>
    </source>
</reference>
<dbReference type="GO" id="GO:0046872">
    <property type="term" value="F:metal ion binding"/>
    <property type="evidence" value="ECO:0007669"/>
    <property type="project" value="UniProtKB-KW"/>
</dbReference>
<name>A0A1M6HLI6_9BACT</name>
<comment type="similarity">
    <text evidence="5">Belongs to the truncated hemoglobin family. Group II subfamily.</text>
</comment>
<evidence type="ECO:0000313" key="7">
    <source>
        <dbReference type="Proteomes" id="UP000184050"/>
    </source>
</evidence>
<dbReference type="GO" id="GO:0019825">
    <property type="term" value="F:oxygen binding"/>
    <property type="evidence" value="ECO:0007669"/>
    <property type="project" value="InterPro"/>
</dbReference>
<dbReference type="RefSeq" id="WP_073169002.1">
    <property type="nucleotide sequence ID" value="NZ_FQZE01000014.1"/>
</dbReference>
<sequence length="140" mass="16437">MDFKISEYVQGRPGVTLPSHEMFSVLGEEGIRELVSDHYELLKESSIKDLFPEDEPGLEKAKKNAGDFFVQICGGPMYFNKNRGRPMMFKRHLPHKIKPESRVVWLECYRDALKKQEIPEDVLESFWNYLDTFSMWMVNS</sequence>
<dbReference type="InterPro" id="IPR012292">
    <property type="entry name" value="Globin/Proto"/>
</dbReference>
<dbReference type="STRING" id="1168035.SAMN05444280_1142"/>
<proteinExistence type="inferred from homology"/>
<dbReference type="SUPFAM" id="SSF46458">
    <property type="entry name" value="Globin-like"/>
    <property type="match status" value="1"/>
</dbReference>
<dbReference type="EMBL" id="FQZE01000014">
    <property type="protein sequence ID" value="SHJ23056.1"/>
    <property type="molecule type" value="Genomic_DNA"/>
</dbReference>
<dbReference type="GO" id="GO:0020037">
    <property type="term" value="F:heme binding"/>
    <property type="evidence" value="ECO:0007669"/>
    <property type="project" value="InterPro"/>
</dbReference>
<dbReference type="InterPro" id="IPR001486">
    <property type="entry name" value="Hemoglobin_trunc"/>
</dbReference>
<dbReference type="CDD" id="cd14774">
    <property type="entry name" value="TrHb2_HGbIV-like_O"/>
    <property type="match status" value="1"/>
</dbReference>
<organism evidence="6 7">
    <name type="scientific">Tangfeifania diversioriginum</name>
    <dbReference type="NCBI Taxonomy" id="1168035"/>
    <lineage>
        <taxon>Bacteria</taxon>
        <taxon>Pseudomonadati</taxon>
        <taxon>Bacteroidota</taxon>
        <taxon>Bacteroidia</taxon>
        <taxon>Marinilabiliales</taxon>
        <taxon>Prolixibacteraceae</taxon>
        <taxon>Tangfeifania</taxon>
    </lineage>
</organism>
<dbReference type="InterPro" id="IPR044203">
    <property type="entry name" value="GlbO/GLB3-like"/>
</dbReference>
<dbReference type="PANTHER" id="PTHR47366">
    <property type="entry name" value="TWO-ON-TWO HEMOGLOBIN-3"/>
    <property type="match status" value="1"/>
</dbReference>
<dbReference type="PANTHER" id="PTHR47366:SF1">
    <property type="entry name" value="TWO-ON-TWO HEMOGLOBIN-3"/>
    <property type="match status" value="1"/>
</dbReference>
<evidence type="ECO:0000256" key="4">
    <source>
        <dbReference type="ARBA" id="ARBA00023004"/>
    </source>
</evidence>
<dbReference type="InterPro" id="IPR009050">
    <property type="entry name" value="Globin-like_sf"/>
</dbReference>
<keyword evidence="2" id="KW-0349">Heme</keyword>
<gene>
    <name evidence="6" type="ORF">SAMN05444280_1142</name>
</gene>
<evidence type="ECO:0000256" key="2">
    <source>
        <dbReference type="ARBA" id="ARBA00022617"/>
    </source>
</evidence>
<dbReference type="Pfam" id="PF01152">
    <property type="entry name" value="Bac_globin"/>
    <property type="match status" value="1"/>
</dbReference>
<evidence type="ECO:0000256" key="1">
    <source>
        <dbReference type="ARBA" id="ARBA00022448"/>
    </source>
</evidence>
<dbReference type="GO" id="GO:0005344">
    <property type="term" value="F:oxygen carrier activity"/>
    <property type="evidence" value="ECO:0007669"/>
    <property type="project" value="InterPro"/>
</dbReference>
<evidence type="ECO:0000256" key="3">
    <source>
        <dbReference type="ARBA" id="ARBA00022723"/>
    </source>
</evidence>
<accession>A0A1M6HLI6</accession>
<dbReference type="OrthoDB" id="9790913at2"/>
<dbReference type="Proteomes" id="UP000184050">
    <property type="component" value="Unassembled WGS sequence"/>
</dbReference>
<evidence type="ECO:0000256" key="5">
    <source>
        <dbReference type="ARBA" id="ARBA00034496"/>
    </source>
</evidence>
<dbReference type="Gene3D" id="1.10.490.10">
    <property type="entry name" value="Globins"/>
    <property type="match status" value="1"/>
</dbReference>
<dbReference type="AlphaFoldDB" id="A0A1M6HLI6"/>